<dbReference type="EMBL" id="BAAALF010000238">
    <property type="protein sequence ID" value="GAA1273328.1"/>
    <property type="molecule type" value="Genomic_DNA"/>
</dbReference>
<evidence type="ECO:0000256" key="2">
    <source>
        <dbReference type="SAM" id="SignalP"/>
    </source>
</evidence>
<reference evidence="4" key="1">
    <citation type="journal article" date="2019" name="Int. J. Syst. Evol. Microbiol.">
        <title>The Global Catalogue of Microorganisms (GCM) 10K type strain sequencing project: providing services to taxonomists for standard genome sequencing and annotation.</title>
        <authorList>
            <consortium name="The Broad Institute Genomics Platform"/>
            <consortium name="The Broad Institute Genome Sequencing Center for Infectious Disease"/>
            <person name="Wu L."/>
            <person name="Ma J."/>
        </authorList>
    </citation>
    <scope>NUCLEOTIDE SEQUENCE [LARGE SCALE GENOMIC DNA]</scope>
    <source>
        <strain evidence="4">JCM 13004</strain>
    </source>
</reference>
<organism evidence="3 4">
    <name type="scientific">Kitasatospora nipponensis</name>
    <dbReference type="NCBI Taxonomy" id="258049"/>
    <lineage>
        <taxon>Bacteria</taxon>
        <taxon>Bacillati</taxon>
        <taxon>Actinomycetota</taxon>
        <taxon>Actinomycetes</taxon>
        <taxon>Kitasatosporales</taxon>
        <taxon>Streptomycetaceae</taxon>
        <taxon>Kitasatospora</taxon>
    </lineage>
</organism>
<feature type="chain" id="PRO_5046533712" description="Secreted protein" evidence="2">
    <location>
        <begin position="18"/>
        <end position="141"/>
    </location>
</feature>
<feature type="signal peptide" evidence="2">
    <location>
        <begin position="1"/>
        <end position="17"/>
    </location>
</feature>
<name>A0ABP4HRU5_9ACTN</name>
<accession>A0ABP4HRU5</accession>
<protein>
    <recommendedName>
        <fullName evidence="5">Secreted protein</fullName>
    </recommendedName>
</protein>
<evidence type="ECO:0000256" key="1">
    <source>
        <dbReference type="SAM" id="MobiDB-lite"/>
    </source>
</evidence>
<keyword evidence="2" id="KW-0732">Signal</keyword>
<feature type="compositionally biased region" description="Low complexity" evidence="1">
    <location>
        <begin position="62"/>
        <end position="85"/>
    </location>
</feature>
<feature type="region of interest" description="Disordered" evidence="1">
    <location>
        <begin position="52"/>
        <end position="96"/>
    </location>
</feature>
<proteinExistence type="predicted"/>
<evidence type="ECO:0000313" key="3">
    <source>
        <dbReference type="EMBL" id="GAA1273328.1"/>
    </source>
</evidence>
<sequence>MLLVIVTTAALSPLAWVLGTPVRVTSETALPVPDTPASTVVACSRPAETCADTEASKDAAADETAGAADEAAEAAAEACDASADGGSPENEAVFGEKLDEAAEGVLLFDEELHEASASEPATAAQASSRAGQVLAGRGVWG</sequence>
<evidence type="ECO:0000313" key="4">
    <source>
        <dbReference type="Proteomes" id="UP001500037"/>
    </source>
</evidence>
<dbReference type="Proteomes" id="UP001500037">
    <property type="component" value="Unassembled WGS sequence"/>
</dbReference>
<keyword evidence="4" id="KW-1185">Reference proteome</keyword>
<gene>
    <name evidence="3" type="ORF">GCM10009665_71390</name>
</gene>
<feature type="region of interest" description="Disordered" evidence="1">
    <location>
        <begin position="117"/>
        <end position="141"/>
    </location>
</feature>
<comment type="caution">
    <text evidence="3">The sequence shown here is derived from an EMBL/GenBank/DDBJ whole genome shotgun (WGS) entry which is preliminary data.</text>
</comment>
<evidence type="ECO:0008006" key="5">
    <source>
        <dbReference type="Google" id="ProtNLM"/>
    </source>
</evidence>
<feature type="compositionally biased region" description="Low complexity" evidence="1">
    <location>
        <begin position="117"/>
        <end position="128"/>
    </location>
</feature>